<proteinExistence type="predicted"/>
<sequence length="121" mass="13550">MFSAIASLAGQASANTARKLWRQLNFVPPHKRGIDPVGEAEVFLHYGRLDDAVLVLRDALKRDAGNTAAKIALLRAYSLQRNADGYSQLAKQLREELHTYPVWNTVRKNGQAIDPHNPLYQ</sequence>
<dbReference type="EMBL" id="STGJ01000007">
    <property type="protein sequence ID" value="TIC83447.1"/>
    <property type="molecule type" value="Genomic_DNA"/>
</dbReference>
<protein>
    <submittedName>
        <fullName evidence="1">Pilus assembly protein FimV</fullName>
    </submittedName>
</protein>
<dbReference type="OrthoDB" id="5298707at2"/>
<gene>
    <name evidence="1" type="ORF">E5K04_07770</name>
</gene>
<reference evidence="1 2" key="1">
    <citation type="submission" date="2019-04" db="EMBL/GenBank/DDBJ databases">
        <title>Crenobacter sp. nov.</title>
        <authorList>
            <person name="Shi S."/>
        </authorList>
    </citation>
    <scope>NUCLEOTIDE SEQUENCE [LARGE SCALE GENOMIC DNA]</scope>
    <source>
        <strain evidence="1 2">GY 70310</strain>
    </source>
</reference>
<organism evidence="1 2">
    <name type="scientific">Crenobacter intestini</name>
    <dbReference type="NCBI Taxonomy" id="2563443"/>
    <lineage>
        <taxon>Bacteria</taxon>
        <taxon>Pseudomonadati</taxon>
        <taxon>Pseudomonadota</taxon>
        <taxon>Betaproteobacteria</taxon>
        <taxon>Neisseriales</taxon>
        <taxon>Neisseriaceae</taxon>
        <taxon>Crenobacter</taxon>
    </lineage>
</organism>
<accession>A0A4T0UX38</accession>
<dbReference type="Proteomes" id="UP000308891">
    <property type="component" value="Unassembled WGS sequence"/>
</dbReference>
<keyword evidence="2" id="KW-1185">Reference proteome</keyword>
<evidence type="ECO:0000313" key="2">
    <source>
        <dbReference type="Proteomes" id="UP000308891"/>
    </source>
</evidence>
<name>A0A4T0UX38_9NEIS</name>
<evidence type="ECO:0000313" key="1">
    <source>
        <dbReference type="EMBL" id="TIC83447.1"/>
    </source>
</evidence>
<comment type="caution">
    <text evidence="1">The sequence shown here is derived from an EMBL/GenBank/DDBJ whole genome shotgun (WGS) entry which is preliminary data.</text>
</comment>
<dbReference type="RefSeq" id="WP_136552691.1">
    <property type="nucleotide sequence ID" value="NZ_STGJ01000007.1"/>
</dbReference>
<dbReference type="AlphaFoldDB" id="A0A4T0UX38"/>